<keyword evidence="1" id="KW-0732">Signal</keyword>
<comment type="caution">
    <text evidence="2">The sequence shown here is derived from an EMBL/GenBank/DDBJ whole genome shotgun (WGS) entry which is preliminary data.</text>
</comment>
<proteinExistence type="predicted"/>
<dbReference type="AlphaFoldDB" id="A0A7V5U1J2"/>
<gene>
    <name evidence="2" type="ORF">ENK01_04465</name>
</gene>
<evidence type="ECO:0000256" key="1">
    <source>
        <dbReference type="SAM" id="SignalP"/>
    </source>
</evidence>
<sequence length="139" mass="15334">MKKLALILTVLLFAACTQPASHTSKPTNAASRLESIRDNEIELRAFLQDMPKGGNLHNHLFGAVYAEDWIRWAETDGLCLDEKGPAIRFPSKDGCGDLQTVKAALAGNQDLRNRLIDKLSVRDFVPAPGWSGHDQFFAT</sequence>
<dbReference type="EMBL" id="DROP01000297">
    <property type="protein sequence ID" value="HHI89189.1"/>
    <property type="molecule type" value="Genomic_DNA"/>
</dbReference>
<accession>A0A7V5U1J2</accession>
<feature type="chain" id="PRO_5031377028" evidence="1">
    <location>
        <begin position="21"/>
        <end position="139"/>
    </location>
</feature>
<dbReference type="Gene3D" id="3.20.20.140">
    <property type="entry name" value="Metal-dependent hydrolases"/>
    <property type="match status" value="1"/>
</dbReference>
<feature type="signal peptide" evidence="1">
    <location>
        <begin position="1"/>
        <end position="20"/>
    </location>
</feature>
<dbReference type="PROSITE" id="PS51257">
    <property type="entry name" value="PROKAR_LIPOPROTEIN"/>
    <property type="match status" value="1"/>
</dbReference>
<evidence type="ECO:0000313" key="2">
    <source>
        <dbReference type="EMBL" id="HHI89189.1"/>
    </source>
</evidence>
<feature type="non-terminal residue" evidence="2">
    <location>
        <position position="139"/>
    </location>
</feature>
<reference evidence="2" key="1">
    <citation type="journal article" date="2020" name="mSystems">
        <title>Genome- and Community-Level Interaction Insights into Carbon Utilization and Element Cycling Functions of Hydrothermarchaeota in Hydrothermal Sediment.</title>
        <authorList>
            <person name="Zhou Z."/>
            <person name="Liu Y."/>
            <person name="Xu W."/>
            <person name="Pan J."/>
            <person name="Luo Z.H."/>
            <person name="Li M."/>
        </authorList>
    </citation>
    <scope>NUCLEOTIDE SEQUENCE [LARGE SCALE GENOMIC DNA]</scope>
    <source>
        <strain evidence="2">HyVt-538</strain>
    </source>
</reference>
<name>A0A7V5U1J2_9PROT</name>
<protein>
    <submittedName>
        <fullName evidence="2">Adenosine deaminase</fullName>
    </submittedName>
</protein>
<dbReference type="Proteomes" id="UP000885806">
    <property type="component" value="Unassembled WGS sequence"/>
</dbReference>
<organism evidence="2">
    <name type="scientific">Hellea balneolensis</name>
    <dbReference type="NCBI Taxonomy" id="287478"/>
    <lineage>
        <taxon>Bacteria</taxon>
        <taxon>Pseudomonadati</taxon>
        <taxon>Pseudomonadota</taxon>
        <taxon>Alphaproteobacteria</taxon>
        <taxon>Maricaulales</taxon>
        <taxon>Robiginitomaculaceae</taxon>
        <taxon>Hellea</taxon>
    </lineage>
</organism>